<proteinExistence type="predicted"/>
<evidence type="ECO:0000313" key="2">
    <source>
        <dbReference type="EMBL" id="CAA7399959.1"/>
    </source>
</evidence>
<keyword evidence="3" id="KW-1185">Reference proteome</keyword>
<sequence length="104" mass="11237">MAQMTFYGDTEVIEDDREGSEGTAVLCDDDEHSDGVGTPCTLPSMTCLSESGKRDLSLDAEACSTAEVGRSGSFILCILFYDSDVYAGIISNARFVPTLLRWPL</sequence>
<feature type="region of interest" description="Disordered" evidence="1">
    <location>
        <begin position="1"/>
        <end position="20"/>
    </location>
</feature>
<name>A0A7I8KQ51_SPIIN</name>
<dbReference type="AlphaFoldDB" id="A0A7I8KQ51"/>
<dbReference type="EMBL" id="LR746270">
    <property type="protein sequence ID" value="CAA7399959.1"/>
    <property type="molecule type" value="Genomic_DNA"/>
</dbReference>
<organism evidence="2 3">
    <name type="scientific">Spirodela intermedia</name>
    <name type="common">Intermediate duckweed</name>
    <dbReference type="NCBI Taxonomy" id="51605"/>
    <lineage>
        <taxon>Eukaryota</taxon>
        <taxon>Viridiplantae</taxon>
        <taxon>Streptophyta</taxon>
        <taxon>Embryophyta</taxon>
        <taxon>Tracheophyta</taxon>
        <taxon>Spermatophyta</taxon>
        <taxon>Magnoliopsida</taxon>
        <taxon>Liliopsida</taxon>
        <taxon>Araceae</taxon>
        <taxon>Lemnoideae</taxon>
        <taxon>Spirodela</taxon>
    </lineage>
</organism>
<reference evidence="2" key="1">
    <citation type="submission" date="2020-02" db="EMBL/GenBank/DDBJ databases">
        <authorList>
            <person name="Scholz U."/>
            <person name="Mascher M."/>
            <person name="Fiebig A."/>
        </authorList>
    </citation>
    <scope>NUCLEOTIDE SEQUENCE</scope>
</reference>
<dbReference type="Proteomes" id="UP000663760">
    <property type="component" value="Chromosome 7"/>
</dbReference>
<protein>
    <submittedName>
        <fullName evidence="2">Uncharacterized protein</fullName>
    </submittedName>
</protein>
<gene>
    <name evidence="2" type="ORF">SI8410_07010629</name>
</gene>
<accession>A0A7I8KQ51</accession>
<evidence type="ECO:0000256" key="1">
    <source>
        <dbReference type="SAM" id="MobiDB-lite"/>
    </source>
</evidence>
<evidence type="ECO:0000313" key="3">
    <source>
        <dbReference type="Proteomes" id="UP000663760"/>
    </source>
</evidence>